<evidence type="ECO:0008006" key="3">
    <source>
        <dbReference type="Google" id="ProtNLM"/>
    </source>
</evidence>
<comment type="caution">
    <text evidence="2">The sequence shown here is derived from an EMBL/GenBank/DDBJ whole genome shotgun (WGS) entry which is preliminary data.</text>
</comment>
<dbReference type="AlphaFoldDB" id="A0A0F9CXF6"/>
<accession>A0A0F9CXF6</accession>
<dbReference type="EMBL" id="LAZR01040864">
    <property type="protein sequence ID" value="KKL13414.1"/>
    <property type="molecule type" value="Genomic_DNA"/>
</dbReference>
<dbReference type="EMBL" id="LAZR01031332">
    <property type="protein sequence ID" value="KKL54063.1"/>
    <property type="molecule type" value="Genomic_DNA"/>
</dbReference>
<organism evidence="2">
    <name type="scientific">marine sediment metagenome</name>
    <dbReference type="NCBI Taxonomy" id="412755"/>
    <lineage>
        <taxon>unclassified sequences</taxon>
        <taxon>metagenomes</taxon>
        <taxon>ecological metagenomes</taxon>
    </lineage>
</organism>
<evidence type="ECO:0000313" key="1">
    <source>
        <dbReference type="EMBL" id="KKL13414.1"/>
    </source>
</evidence>
<proteinExistence type="predicted"/>
<name>A0A0F9CXF6_9ZZZZ</name>
<gene>
    <name evidence="2" type="ORF">LCGC14_2269170</name>
    <name evidence="1" type="ORF">LCGC14_2526010</name>
</gene>
<evidence type="ECO:0000313" key="2">
    <source>
        <dbReference type="EMBL" id="KKL54063.1"/>
    </source>
</evidence>
<sequence length="96" mass="10396">MYDLILIYGEKKTGKTKLAGLLARITGAVISDSDDPATTIKVVEAHTAYPIQPLIVTMMESEVVSQTFPKGSPFIMTAVDMAIHMPSMNIVKDRAA</sequence>
<protein>
    <recommendedName>
        <fullName evidence="3">ATPase AAA-type core domain-containing protein</fullName>
    </recommendedName>
</protein>
<reference evidence="2" key="1">
    <citation type="journal article" date="2015" name="Nature">
        <title>Complex archaea that bridge the gap between prokaryotes and eukaryotes.</title>
        <authorList>
            <person name="Spang A."/>
            <person name="Saw J.H."/>
            <person name="Jorgensen S.L."/>
            <person name="Zaremba-Niedzwiedzka K."/>
            <person name="Martijn J."/>
            <person name="Lind A.E."/>
            <person name="van Eijk R."/>
            <person name="Schleper C."/>
            <person name="Guy L."/>
            <person name="Ettema T.J."/>
        </authorList>
    </citation>
    <scope>NUCLEOTIDE SEQUENCE</scope>
</reference>